<evidence type="ECO:0000313" key="2">
    <source>
        <dbReference type="Proteomes" id="UP000483379"/>
    </source>
</evidence>
<dbReference type="InterPro" id="IPR027417">
    <property type="entry name" value="P-loop_NTPase"/>
</dbReference>
<dbReference type="EMBL" id="JAAIJQ010000334">
    <property type="protein sequence ID" value="NEV65464.1"/>
    <property type="molecule type" value="Genomic_DNA"/>
</dbReference>
<dbReference type="PANTHER" id="PTHR35894:SF1">
    <property type="entry name" value="PHOSPHORIBULOKINASE _ URIDINE KINASE FAMILY"/>
    <property type="match status" value="1"/>
</dbReference>
<proteinExistence type="predicted"/>
<sequence length="104" mass="11729">LTELRRRLSMAVHESLAQRIVVRHHLSGLTREELPEYLSHRLRLAGCELPLFEPAAVEALFQATQGMPRKVNRLAHYALTSAALEQARQVSAEHVQTAREEVAP</sequence>
<feature type="non-terminal residue" evidence="1">
    <location>
        <position position="1"/>
    </location>
</feature>
<gene>
    <name evidence="1" type="ORF">G3446_27240</name>
</gene>
<dbReference type="InterPro" id="IPR052026">
    <property type="entry name" value="ExeA_AAA_ATPase_DNA-bind"/>
</dbReference>
<evidence type="ECO:0000313" key="1">
    <source>
        <dbReference type="EMBL" id="NEV65464.1"/>
    </source>
</evidence>
<dbReference type="PANTHER" id="PTHR35894">
    <property type="entry name" value="GENERAL SECRETION PATHWAY PROTEIN A-RELATED"/>
    <property type="match status" value="1"/>
</dbReference>
<protein>
    <submittedName>
        <fullName evidence="1">AAA family ATPase</fullName>
    </submittedName>
</protein>
<dbReference type="Proteomes" id="UP000483379">
    <property type="component" value="Unassembled WGS sequence"/>
</dbReference>
<organism evidence="1 2">
    <name type="scientific">Thiorhodococcus minor</name>
    <dbReference type="NCBI Taxonomy" id="57489"/>
    <lineage>
        <taxon>Bacteria</taxon>
        <taxon>Pseudomonadati</taxon>
        <taxon>Pseudomonadota</taxon>
        <taxon>Gammaproteobacteria</taxon>
        <taxon>Chromatiales</taxon>
        <taxon>Chromatiaceae</taxon>
        <taxon>Thiorhodococcus</taxon>
    </lineage>
</organism>
<comment type="caution">
    <text evidence="1">The sequence shown here is derived from an EMBL/GenBank/DDBJ whole genome shotgun (WGS) entry which is preliminary data.</text>
</comment>
<dbReference type="SUPFAM" id="SSF52540">
    <property type="entry name" value="P-loop containing nucleoside triphosphate hydrolases"/>
    <property type="match status" value="1"/>
</dbReference>
<reference evidence="1 2" key="1">
    <citation type="submission" date="2020-02" db="EMBL/GenBank/DDBJ databases">
        <title>Genome sequences of Thiorhodococcus mannitoliphagus and Thiorhodococcus minor, purple sulfur photosynthetic bacteria in the gammaproteobacterial family, Chromatiaceae.</title>
        <authorList>
            <person name="Aviles F.A."/>
            <person name="Meyer T.E."/>
            <person name="Kyndt J.A."/>
        </authorList>
    </citation>
    <scope>NUCLEOTIDE SEQUENCE [LARGE SCALE GENOMIC DNA]</scope>
    <source>
        <strain evidence="1 2">DSM 11518</strain>
    </source>
</reference>
<keyword evidence="2" id="KW-1185">Reference proteome</keyword>
<dbReference type="AlphaFoldDB" id="A0A6M0K811"/>
<name>A0A6M0K811_9GAMM</name>
<accession>A0A6M0K811</accession>